<dbReference type="EnsemblMetazoa" id="ISCW003123-RA">
    <property type="protein sequence ID" value="ISCW003123-PA"/>
    <property type="gene ID" value="ISCW003123"/>
</dbReference>
<reference evidence="2" key="2">
    <citation type="submission" date="2020-05" db="UniProtKB">
        <authorList>
            <consortium name="EnsemblMetazoa"/>
        </authorList>
    </citation>
    <scope>IDENTIFICATION</scope>
    <source>
        <strain evidence="2">wikel</strain>
    </source>
</reference>
<dbReference type="InParanoid" id="B7PBF2"/>
<dbReference type="Proteomes" id="UP000001555">
    <property type="component" value="Unassembled WGS sequence"/>
</dbReference>
<reference evidence="1 3" key="1">
    <citation type="submission" date="2008-03" db="EMBL/GenBank/DDBJ databases">
        <title>Annotation of Ixodes scapularis.</title>
        <authorList>
            <consortium name="Ixodes scapularis Genome Project Consortium"/>
            <person name="Caler E."/>
            <person name="Hannick L.I."/>
            <person name="Bidwell S."/>
            <person name="Joardar V."/>
            <person name="Thiagarajan M."/>
            <person name="Amedeo P."/>
            <person name="Galinsky K.J."/>
            <person name="Schobel S."/>
            <person name="Inman J."/>
            <person name="Hostetler J."/>
            <person name="Miller J."/>
            <person name="Hammond M."/>
            <person name="Megy K."/>
            <person name="Lawson D."/>
            <person name="Kodira C."/>
            <person name="Sutton G."/>
            <person name="Meyer J."/>
            <person name="Hill C.A."/>
            <person name="Birren B."/>
            <person name="Nene V."/>
            <person name="Collins F."/>
            <person name="Alarcon-Chaidez F."/>
            <person name="Wikel S."/>
            <person name="Strausberg R."/>
        </authorList>
    </citation>
    <scope>NUCLEOTIDE SEQUENCE [LARGE SCALE GENOMIC DNA]</scope>
    <source>
        <strain evidence="3">Wikel</strain>
        <strain evidence="1">Wikel colony</strain>
    </source>
</reference>
<evidence type="ECO:0000313" key="1">
    <source>
        <dbReference type="EMBL" id="EEC03924.1"/>
    </source>
</evidence>
<evidence type="ECO:0000313" key="3">
    <source>
        <dbReference type="Proteomes" id="UP000001555"/>
    </source>
</evidence>
<dbReference type="VEuPathDB" id="VectorBase:ISCW003123"/>
<proteinExistence type="predicted"/>
<accession>B7PBF2</accession>
<gene>
    <name evidence="1" type="ORF">IscW_ISCW003123</name>
</gene>
<dbReference type="PaxDb" id="6945-B7PBF2"/>
<dbReference type="EMBL" id="DS675666">
    <property type="protein sequence ID" value="EEC03924.1"/>
    <property type="molecule type" value="Genomic_DNA"/>
</dbReference>
<sequence>MCGRLGPELEYRRKTNTNQNVLPKFHSPSSSENTFLIIFTTVGFFLRFDSVTATARTKQRMIAKDIFIFERLNSLLQQLCRSEEYAW</sequence>
<evidence type="ECO:0000313" key="2">
    <source>
        <dbReference type="EnsemblMetazoa" id="ISCW003123-PA"/>
    </source>
</evidence>
<protein>
    <submittedName>
        <fullName evidence="1 2">Uncharacterized protein</fullName>
    </submittedName>
</protein>
<organism>
    <name type="scientific">Ixodes scapularis</name>
    <name type="common">Black-legged tick</name>
    <name type="synonym">Deer tick</name>
    <dbReference type="NCBI Taxonomy" id="6945"/>
    <lineage>
        <taxon>Eukaryota</taxon>
        <taxon>Metazoa</taxon>
        <taxon>Ecdysozoa</taxon>
        <taxon>Arthropoda</taxon>
        <taxon>Chelicerata</taxon>
        <taxon>Arachnida</taxon>
        <taxon>Acari</taxon>
        <taxon>Parasitiformes</taxon>
        <taxon>Ixodida</taxon>
        <taxon>Ixodoidea</taxon>
        <taxon>Ixodidae</taxon>
        <taxon>Ixodinae</taxon>
        <taxon>Ixodes</taxon>
    </lineage>
</organism>
<name>B7PBF2_IXOSC</name>
<dbReference type="AlphaFoldDB" id="B7PBF2"/>
<dbReference type="HOGENOM" id="CLU_2485831_0_0_1"/>
<dbReference type="EMBL" id="ABJB010815320">
    <property type="status" value="NOT_ANNOTATED_CDS"/>
    <property type="molecule type" value="Genomic_DNA"/>
</dbReference>
<dbReference type="VEuPathDB" id="VectorBase:ISCI003123"/>
<keyword evidence="3" id="KW-1185">Reference proteome</keyword>